<evidence type="ECO:0000259" key="7">
    <source>
        <dbReference type="Pfam" id="PF00155"/>
    </source>
</evidence>
<dbReference type="InterPro" id="IPR004839">
    <property type="entry name" value="Aminotransferase_I/II_large"/>
</dbReference>
<dbReference type="InterPro" id="IPR015421">
    <property type="entry name" value="PyrdxlP-dep_Trfase_major"/>
</dbReference>
<evidence type="ECO:0000256" key="3">
    <source>
        <dbReference type="ARBA" id="ARBA00022576"/>
    </source>
</evidence>
<keyword evidence="9" id="KW-1185">Reference proteome</keyword>
<dbReference type="EMBL" id="SJPQ01000003">
    <property type="protein sequence ID" value="TWT87719.1"/>
    <property type="molecule type" value="Genomic_DNA"/>
</dbReference>
<evidence type="ECO:0000256" key="1">
    <source>
        <dbReference type="ARBA" id="ARBA00001933"/>
    </source>
</evidence>
<gene>
    <name evidence="8" type="ORF">Mal64_32620</name>
</gene>
<evidence type="ECO:0000256" key="2">
    <source>
        <dbReference type="ARBA" id="ARBA00007441"/>
    </source>
</evidence>
<name>A0A5C5ZK02_9BACT</name>
<accession>A0A5C5ZK02</accession>
<dbReference type="InterPro" id="IPR015424">
    <property type="entry name" value="PyrdxlP-dep_Trfase"/>
</dbReference>
<dbReference type="InterPro" id="IPR050596">
    <property type="entry name" value="AspAT/PAT-like"/>
</dbReference>
<dbReference type="EC" id="2.6.1.-" evidence="6"/>
<dbReference type="InterPro" id="IPR004838">
    <property type="entry name" value="NHTrfase_class1_PyrdxlP-BS"/>
</dbReference>
<dbReference type="GO" id="GO:0030170">
    <property type="term" value="F:pyridoxal phosphate binding"/>
    <property type="evidence" value="ECO:0007669"/>
    <property type="project" value="InterPro"/>
</dbReference>
<dbReference type="PANTHER" id="PTHR46383:SF3">
    <property type="entry name" value="ASPARTATE AMINOTRANSFERASE-RELATED"/>
    <property type="match status" value="1"/>
</dbReference>
<reference evidence="8 9" key="1">
    <citation type="submission" date="2019-02" db="EMBL/GenBank/DDBJ databases">
        <title>Deep-cultivation of Planctomycetes and their phenomic and genomic characterization uncovers novel biology.</title>
        <authorList>
            <person name="Wiegand S."/>
            <person name="Jogler M."/>
            <person name="Boedeker C."/>
            <person name="Pinto D."/>
            <person name="Vollmers J."/>
            <person name="Rivas-Marin E."/>
            <person name="Kohn T."/>
            <person name="Peeters S.H."/>
            <person name="Heuer A."/>
            <person name="Rast P."/>
            <person name="Oberbeckmann S."/>
            <person name="Bunk B."/>
            <person name="Jeske O."/>
            <person name="Meyerdierks A."/>
            <person name="Storesund J.E."/>
            <person name="Kallscheuer N."/>
            <person name="Luecker S."/>
            <person name="Lage O.M."/>
            <person name="Pohl T."/>
            <person name="Merkel B.J."/>
            <person name="Hornburger P."/>
            <person name="Mueller R.-W."/>
            <person name="Bruemmer F."/>
            <person name="Labrenz M."/>
            <person name="Spormann A.M."/>
            <person name="Op Den Camp H."/>
            <person name="Overmann J."/>
            <person name="Amann R."/>
            <person name="Jetten M.S.M."/>
            <person name="Mascher T."/>
            <person name="Medema M.H."/>
            <person name="Devos D.P."/>
            <person name="Kaster A.-K."/>
            <person name="Ovreas L."/>
            <person name="Rohde M."/>
            <person name="Galperin M.Y."/>
            <person name="Jogler C."/>
        </authorList>
    </citation>
    <scope>NUCLEOTIDE SEQUENCE [LARGE SCALE GENOMIC DNA]</scope>
    <source>
        <strain evidence="8 9">Mal64</strain>
    </source>
</reference>
<keyword evidence="5" id="KW-0663">Pyridoxal phosphate</keyword>
<dbReference type="GO" id="GO:0006520">
    <property type="term" value="P:amino acid metabolic process"/>
    <property type="evidence" value="ECO:0007669"/>
    <property type="project" value="InterPro"/>
</dbReference>
<proteinExistence type="inferred from homology"/>
<dbReference type="Pfam" id="PF00155">
    <property type="entry name" value="Aminotran_1_2"/>
    <property type="match status" value="1"/>
</dbReference>
<comment type="caution">
    <text evidence="8">The sequence shown here is derived from an EMBL/GenBank/DDBJ whole genome shotgun (WGS) entry which is preliminary data.</text>
</comment>
<evidence type="ECO:0000256" key="5">
    <source>
        <dbReference type="ARBA" id="ARBA00022898"/>
    </source>
</evidence>
<protein>
    <recommendedName>
        <fullName evidence="6">Aminotransferase</fullName>
        <ecNumber evidence="6">2.6.1.-</ecNumber>
    </recommendedName>
</protein>
<dbReference type="AlphaFoldDB" id="A0A5C5ZK02"/>
<dbReference type="CDD" id="cd00609">
    <property type="entry name" value="AAT_like"/>
    <property type="match status" value="1"/>
</dbReference>
<evidence type="ECO:0000313" key="8">
    <source>
        <dbReference type="EMBL" id="TWT87719.1"/>
    </source>
</evidence>
<organism evidence="8 9">
    <name type="scientific">Pseudobythopirellula maris</name>
    <dbReference type="NCBI Taxonomy" id="2527991"/>
    <lineage>
        <taxon>Bacteria</taxon>
        <taxon>Pseudomonadati</taxon>
        <taxon>Planctomycetota</taxon>
        <taxon>Planctomycetia</taxon>
        <taxon>Pirellulales</taxon>
        <taxon>Lacipirellulaceae</taxon>
        <taxon>Pseudobythopirellula</taxon>
    </lineage>
</organism>
<dbReference type="PROSITE" id="PS00105">
    <property type="entry name" value="AA_TRANSFER_CLASS_1"/>
    <property type="match status" value="1"/>
</dbReference>
<dbReference type="GO" id="GO:0008483">
    <property type="term" value="F:transaminase activity"/>
    <property type="evidence" value="ECO:0007669"/>
    <property type="project" value="UniProtKB-KW"/>
</dbReference>
<comment type="cofactor">
    <cofactor evidence="1 6">
        <name>pyridoxal 5'-phosphate</name>
        <dbReference type="ChEBI" id="CHEBI:597326"/>
    </cofactor>
</comment>
<sequence length="373" mass="40308">MSHPWLAERTAHFDSSGIRKVFDLAAKMDDPINLSIGQPDFPAPDAVKEAACEAIHADLNGYSLTQGVPALREQLQKQVDGEWNHADRKLLVTSGTSGALVLAMLAMVDPGDEVICFDPYFVMYPTLSAMVGGVPVVVDTYETDFQIDLAKVEAAITPRTKLILLNSPANPTGVVADAAVVRGLAELAAKHNVALLSDEIYRQFCYDAPLTSPAQWNDQTIVVDGFSKSYGVTGWRIGWVHGPSAVIDKMIALQQYTFVCAPQPLQHGVLAAEGVDLKPLVASYRDRRDHLLAGLKDAGYEVAPTGGAFYVFPKVPAGGGTATEFVGRAIENELLVIPGGIFSRHDTHFRISYAAPMATIDRGLEVLRRLARP</sequence>
<dbReference type="OrthoDB" id="231967at2"/>
<evidence type="ECO:0000256" key="6">
    <source>
        <dbReference type="RuleBase" id="RU000481"/>
    </source>
</evidence>
<dbReference type="SUPFAM" id="SSF53383">
    <property type="entry name" value="PLP-dependent transferases"/>
    <property type="match status" value="1"/>
</dbReference>
<comment type="similarity">
    <text evidence="2 6">Belongs to the class-I pyridoxal-phosphate-dependent aminotransferase family.</text>
</comment>
<dbReference type="PANTHER" id="PTHR46383">
    <property type="entry name" value="ASPARTATE AMINOTRANSFERASE"/>
    <property type="match status" value="1"/>
</dbReference>
<dbReference type="Gene3D" id="3.40.640.10">
    <property type="entry name" value="Type I PLP-dependent aspartate aminotransferase-like (Major domain)"/>
    <property type="match status" value="1"/>
</dbReference>
<evidence type="ECO:0000256" key="4">
    <source>
        <dbReference type="ARBA" id="ARBA00022679"/>
    </source>
</evidence>
<keyword evidence="3 6" id="KW-0032">Aminotransferase</keyword>
<dbReference type="RefSeq" id="WP_146402108.1">
    <property type="nucleotide sequence ID" value="NZ_SJPQ01000003.1"/>
</dbReference>
<dbReference type="Proteomes" id="UP000315440">
    <property type="component" value="Unassembled WGS sequence"/>
</dbReference>
<evidence type="ECO:0000313" key="9">
    <source>
        <dbReference type="Proteomes" id="UP000315440"/>
    </source>
</evidence>
<keyword evidence="4 6" id="KW-0808">Transferase</keyword>
<feature type="domain" description="Aminotransferase class I/classII large" evidence="7">
    <location>
        <begin position="30"/>
        <end position="366"/>
    </location>
</feature>